<evidence type="ECO:0000256" key="1">
    <source>
        <dbReference type="SAM" id="MobiDB-lite"/>
    </source>
</evidence>
<organism evidence="4 5">
    <name type="scientific">Anaerosporobacter mobilis DSM 15930</name>
    <dbReference type="NCBI Taxonomy" id="1120996"/>
    <lineage>
        <taxon>Bacteria</taxon>
        <taxon>Bacillati</taxon>
        <taxon>Bacillota</taxon>
        <taxon>Clostridia</taxon>
        <taxon>Lachnospirales</taxon>
        <taxon>Lachnospiraceae</taxon>
        <taxon>Anaerosporobacter</taxon>
    </lineage>
</organism>
<dbReference type="InterPro" id="IPR038765">
    <property type="entry name" value="Papain-like_cys_pep_sf"/>
</dbReference>
<accession>A0A1M7MNF2</accession>
<dbReference type="InterPro" id="IPR007921">
    <property type="entry name" value="CHAP_dom"/>
</dbReference>
<protein>
    <submittedName>
        <fullName evidence="4">CHAP domain-containing protein</fullName>
    </submittedName>
</protein>
<feature type="region of interest" description="Disordered" evidence="1">
    <location>
        <begin position="1"/>
        <end position="58"/>
    </location>
</feature>
<keyword evidence="2" id="KW-0812">Transmembrane</keyword>
<dbReference type="STRING" id="1120996.SAMN02746066_03917"/>
<dbReference type="Gene3D" id="3.90.1720.10">
    <property type="entry name" value="endopeptidase domain like (from Nostoc punctiforme)"/>
    <property type="match status" value="1"/>
</dbReference>
<gene>
    <name evidence="4" type="ORF">SAMN02746066_03917</name>
</gene>
<evidence type="ECO:0000313" key="5">
    <source>
        <dbReference type="Proteomes" id="UP000184038"/>
    </source>
</evidence>
<dbReference type="Proteomes" id="UP000184038">
    <property type="component" value="Unassembled WGS sequence"/>
</dbReference>
<keyword evidence="2" id="KW-1133">Transmembrane helix</keyword>
<name>A0A1M7MNF2_9FIRM</name>
<feature type="compositionally biased region" description="Basic and acidic residues" evidence="1">
    <location>
        <begin position="16"/>
        <end position="42"/>
    </location>
</feature>
<dbReference type="EMBL" id="FRCP01000022">
    <property type="protein sequence ID" value="SHM92463.1"/>
    <property type="molecule type" value="Genomic_DNA"/>
</dbReference>
<evidence type="ECO:0000259" key="3">
    <source>
        <dbReference type="Pfam" id="PF05257"/>
    </source>
</evidence>
<reference evidence="4 5" key="1">
    <citation type="submission" date="2016-11" db="EMBL/GenBank/DDBJ databases">
        <authorList>
            <person name="Jaros S."/>
            <person name="Januszkiewicz K."/>
            <person name="Wedrychowicz H."/>
        </authorList>
    </citation>
    <scope>NUCLEOTIDE SEQUENCE [LARGE SCALE GENOMIC DNA]</scope>
    <source>
        <strain evidence="4 5">DSM 15930</strain>
    </source>
</reference>
<feature type="domain" description="Peptidase C51" evidence="3">
    <location>
        <begin position="486"/>
        <end position="570"/>
    </location>
</feature>
<evidence type="ECO:0000313" key="4">
    <source>
        <dbReference type="EMBL" id="SHM92463.1"/>
    </source>
</evidence>
<keyword evidence="2" id="KW-0472">Membrane</keyword>
<proteinExistence type="predicted"/>
<dbReference type="AlphaFoldDB" id="A0A1M7MNF2"/>
<feature type="transmembrane region" description="Helical" evidence="2">
    <location>
        <begin position="233"/>
        <end position="258"/>
    </location>
</feature>
<dbReference type="Pfam" id="PF05257">
    <property type="entry name" value="CHAP"/>
    <property type="match status" value="1"/>
</dbReference>
<dbReference type="NCBIfam" id="NF045974">
    <property type="entry name" value="conju_CD1108"/>
    <property type="match status" value="1"/>
</dbReference>
<evidence type="ECO:0000256" key="2">
    <source>
        <dbReference type="SAM" id="Phobius"/>
    </source>
</evidence>
<dbReference type="SUPFAM" id="SSF54001">
    <property type="entry name" value="Cysteine proteinases"/>
    <property type="match status" value="1"/>
</dbReference>
<feature type="compositionally biased region" description="Basic residues" evidence="1">
    <location>
        <begin position="1"/>
        <end position="10"/>
    </location>
</feature>
<keyword evidence="5" id="KW-1185">Reference proteome</keyword>
<sequence>MSQKTKKQFKTSRLQFTEEERADPTLEKPIAKSEKAADRLEKAQANIPKKTVKTKERTFDAETGKAKVRLHFEEVDKPKPSSKLTHGIKKAPQRAALSAVHKKISEDEQDNVGLEAAHSTEKAGEFTVRRVQSAYHSHKLKPYRNLAKDEKKSIQADVNVLYAKSLRDNPQSASNPISRFQQKRAIKKQYIATRYGKGAKTAQTTATTAKSAVKKGADTVSKAAAAITKNPKVLFIILALLLLIVVISSAVSSCSVMFQGAISNVVSTSYTSENEELISANDDYTSLETALQAQIDSIERDYPDYDEYRYDLATIGHDPHQLASYLTALKQYFTASEVQGELQRVFEKQYKLTLTETVEVRYRTETRTDSWTDEDGTSHSDTYTVEVPYDYYILNVKLTNNSINTVANSLLTAEQLQMYNVYLQTKGNKPLLFGGGSIDGSPSTDLSGVDFVNGERQGNQNTVDIALSQVGNVGGQPYWSWYGFNSRVEWCACYVSWVLNQAGYGEPKFAACQSQGVPYFSSNGRWASRGYGDIAPGDVIFFDWEGDGHSDHVGIVIGTDGSRVYTVEGNSGDACKVRDYDLNSSVIMGYGLMN</sequence>